<dbReference type="Proteomes" id="UP000321245">
    <property type="component" value="Unassembled WGS sequence"/>
</dbReference>
<dbReference type="RefSeq" id="WP_019976938.1">
    <property type="nucleotide sequence ID" value="NZ_BJXC01000027.1"/>
</dbReference>
<name>A0A511NKF7_9FLAO</name>
<protein>
    <recommendedName>
        <fullName evidence="3">Molybdopterin-guanine dinucleotide biosynthesis protein MobB</fullName>
    </recommendedName>
</protein>
<accession>A0A511NKF7</accession>
<comment type="caution">
    <text evidence="1">The sequence shown here is derived from an EMBL/GenBank/DDBJ whole genome shotgun (WGS) entry which is preliminary data.</text>
</comment>
<organism evidence="1 2">
    <name type="scientific">Empedobacter brevis NBRC 14943 = ATCC 43319</name>
    <dbReference type="NCBI Taxonomy" id="1218108"/>
    <lineage>
        <taxon>Bacteria</taxon>
        <taxon>Pseudomonadati</taxon>
        <taxon>Bacteroidota</taxon>
        <taxon>Flavobacteriia</taxon>
        <taxon>Flavobacteriales</taxon>
        <taxon>Weeksellaceae</taxon>
        <taxon>Empedobacter</taxon>
    </lineage>
</organism>
<evidence type="ECO:0000313" key="2">
    <source>
        <dbReference type="Proteomes" id="UP000321245"/>
    </source>
</evidence>
<reference evidence="1 2" key="1">
    <citation type="submission" date="2019-07" db="EMBL/GenBank/DDBJ databases">
        <title>Whole genome shotgun sequence of Empedobacter brevis NBRC 14943.</title>
        <authorList>
            <person name="Hosoyama A."/>
            <person name="Uohara A."/>
            <person name="Ohji S."/>
            <person name="Ichikawa N."/>
        </authorList>
    </citation>
    <scope>NUCLEOTIDE SEQUENCE [LARGE SCALE GENOMIC DNA]</scope>
    <source>
        <strain evidence="1 2">NBRC 14943</strain>
    </source>
</reference>
<gene>
    <name evidence="1" type="ORF">EB1_30530</name>
</gene>
<proteinExistence type="predicted"/>
<dbReference type="EMBL" id="BJXC01000027">
    <property type="protein sequence ID" value="GEM53263.1"/>
    <property type="molecule type" value="Genomic_DNA"/>
</dbReference>
<dbReference type="AlphaFoldDB" id="A0A511NKF7"/>
<dbReference type="GeneID" id="84651490"/>
<sequence length="319" mass="37576">MMFIRITHSETGNNKGSCGQLVKYLEKENKSSEQKKELEYWFNHQNKTISPQEVRVNIDHNIAKLSRNDAKFFLINISPSEQEIMHLKERFGNKGTEEKLKEYASNVMDAYAQNFKRNGIENGKDLLWYGKLEHHRYYHHTDEEVKQGLLKVGETKTGEQMHIQIIVSRKDRTNKIKLSPMNTSRGKNQSHSAKLGQFDRVAFKESGEQIFDNMFEFNRSLEDSIHYKLIMKNGNTEQKKVLNFLEDFEAKSNNTNQEIILNTVNELYKNRDIKYEEFVDINNNFTTNIFNIFSQSDPSIQENVDHQIPLFIKKKRKLK</sequence>
<evidence type="ECO:0000313" key="1">
    <source>
        <dbReference type="EMBL" id="GEM53263.1"/>
    </source>
</evidence>
<dbReference type="Pfam" id="PF18976">
    <property type="entry name" value="DUF5712"/>
    <property type="match status" value="1"/>
</dbReference>
<dbReference type="STRING" id="1218108.GCA_000382425_03468"/>
<dbReference type="InterPro" id="IPR043766">
    <property type="entry name" value="BfmA-like"/>
</dbReference>
<keyword evidence="2" id="KW-1185">Reference proteome</keyword>
<evidence type="ECO:0008006" key="3">
    <source>
        <dbReference type="Google" id="ProtNLM"/>
    </source>
</evidence>